<evidence type="ECO:0000256" key="1">
    <source>
        <dbReference type="SAM" id="MobiDB-lite"/>
    </source>
</evidence>
<keyword evidence="4" id="KW-1185">Reference proteome</keyword>
<comment type="caution">
    <text evidence="3">The sequence shown here is derived from an EMBL/GenBank/DDBJ whole genome shotgun (WGS) entry which is preliminary data.</text>
</comment>
<protein>
    <submittedName>
        <fullName evidence="3">Uncharacterized protein</fullName>
    </submittedName>
</protein>
<feature type="region of interest" description="Disordered" evidence="1">
    <location>
        <begin position="21"/>
        <end position="51"/>
    </location>
</feature>
<dbReference type="Proteomes" id="UP001597216">
    <property type="component" value="Unassembled WGS sequence"/>
</dbReference>
<organism evidence="3 4">
    <name type="scientific">Phenylobacterium conjunctum</name>
    <dbReference type="NCBI Taxonomy" id="1298959"/>
    <lineage>
        <taxon>Bacteria</taxon>
        <taxon>Pseudomonadati</taxon>
        <taxon>Pseudomonadota</taxon>
        <taxon>Alphaproteobacteria</taxon>
        <taxon>Caulobacterales</taxon>
        <taxon>Caulobacteraceae</taxon>
        <taxon>Phenylobacterium</taxon>
    </lineage>
</organism>
<feature type="chain" id="PRO_5045536490" evidence="2">
    <location>
        <begin position="20"/>
        <end position="51"/>
    </location>
</feature>
<sequence>MLSRLILLGVAALSLSACMVGPPPPKPGPQAPGANRVIPPPPPIDAIRPKF</sequence>
<evidence type="ECO:0000256" key="2">
    <source>
        <dbReference type="SAM" id="SignalP"/>
    </source>
</evidence>
<dbReference type="PROSITE" id="PS51257">
    <property type="entry name" value="PROKAR_LIPOPROTEIN"/>
    <property type="match status" value="1"/>
</dbReference>
<evidence type="ECO:0000313" key="3">
    <source>
        <dbReference type="EMBL" id="MFD1191251.1"/>
    </source>
</evidence>
<evidence type="ECO:0000313" key="4">
    <source>
        <dbReference type="Proteomes" id="UP001597216"/>
    </source>
</evidence>
<feature type="compositionally biased region" description="Pro residues" evidence="1">
    <location>
        <begin position="21"/>
        <end position="30"/>
    </location>
</feature>
<accession>A0ABW3T4F3</accession>
<dbReference type="RefSeq" id="WP_374347155.1">
    <property type="nucleotide sequence ID" value="NZ_JBHTLQ010000024.1"/>
</dbReference>
<feature type="signal peptide" evidence="2">
    <location>
        <begin position="1"/>
        <end position="19"/>
    </location>
</feature>
<name>A0ABW3T4F3_9CAUL</name>
<proteinExistence type="predicted"/>
<reference evidence="4" key="1">
    <citation type="journal article" date="2019" name="Int. J. Syst. Evol. Microbiol.">
        <title>The Global Catalogue of Microorganisms (GCM) 10K type strain sequencing project: providing services to taxonomists for standard genome sequencing and annotation.</title>
        <authorList>
            <consortium name="The Broad Institute Genomics Platform"/>
            <consortium name="The Broad Institute Genome Sequencing Center for Infectious Disease"/>
            <person name="Wu L."/>
            <person name="Ma J."/>
        </authorList>
    </citation>
    <scope>NUCLEOTIDE SEQUENCE [LARGE SCALE GENOMIC DNA]</scope>
    <source>
        <strain evidence="4">CCUG 55074</strain>
    </source>
</reference>
<gene>
    <name evidence="3" type="ORF">ACFQ27_11730</name>
</gene>
<dbReference type="EMBL" id="JBHTLQ010000024">
    <property type="protein sequence ID" value="MFD1191251.1"/>
    <property type="molecule type" value="Genomic_DNA"/>
</dbReference>
<keyword evidence="2" id="KW-0732">Signal</keyword>